<dbReference type="EMBL" id="CAUJNA010003684">
    <property type="protein sequence ID" value="CAJ1407673.1"/>
    <property type="molecule type" value="Genomic_DNA"/>
</dbReference>
<gene>
    <name evidence="3" type="ORF">EVOR1521_LOCUS29314</name>
</gene>
<dbReference type="InterPro" id="IPR002885">
    <property type="entry name" value="PPR_rpt"/>
</dbReference>
<evidence type="ECO:0000256" key="2">
    <source>
        <dbReference type="PROSITE-ProRule" id="PRU00708"/>
    </source>
</evidence>
<keyword evidence="1" id="KW-0677">Repeat</keyword>
<dbReference type="AlphaFoldDB" id="A0AA36JK19"/>
<evidence type="ECO:0000256" key="1">
    <source>
        <dbReference type="ARBA" id="ARBA00022737"/>
    </source>
</evidence>
<keyword evidence="4" id="KW-1185">Reference proteome</keyword>
<evidence type="ECO:0008006" key="5">
    <source>
        <dbReference type="Google" id="ProtNLM"/>
    </source>
</evidence>
<dbReference type="InterPro" id="IPR011990">
    <property type="entry name" value="TPR-like_helical_dom_sf"/>
</dbReference>
<feature type="repeat" description="PPR" evidence="2">
    <location>
        <begin position="398"/>
        <end position="432"/>
    </location>
</feature>
<feature type="repeat" description="PPR" evidence="2">
    <location>
        <begin position="260"/>
        <end position="294"/>
    </location>
</feature>
<dbReference type="Gene3D" id="1.25.40.10">
    <property type="entry name" value="Tetratricopeptide repeat domain"/>
    <property type="match status" value="3"/>
</dbReference>
<dbReference type="PANTHER" id="PTHR47447">
    <property type="entry name" value="OS03G0856100 PROTEIN"/>
    <property type="match status" value="1"/>
</dbReference>
<dbReference type="Pfam" id="PF01535">
    <property type="entry name" value="PPR"/>
    <property type="match status" value="2"/>
</dbReference>
<accession>A0AA36JK19</accession>
<dbReference type="Pfam" id="PF13812">
    <property type="entry name" value="PPR_3"/>
    <property type="match status" value="1"/>
</dbReference>
<protein>
    <recommendedName>
        <fullName evidence="5">Pentatricopeptide repeat-containing protein</fullName>
    </recommendedName>
</protein>
<evidence type="ECO:0000313" key="3">
    <source>
        <dbReference type="EMBL" id="CAJ1407673.1"/>
    </source>
</evidence>
<dbReference type="NCBIfam" id="TIGR00756">
    <property type="entry name" value="PPR"/>
    <property type="match status" value="1"/>
</dbReference>
<organism evidence="3 4">
    <name type="scientific">Effrenium voratum</name>
    <dbReference type="NCBI Taxonomy" id="2562239"/>
    <lineage>
        <taxon>Eukaryota</taxon>
        <taxon>Sar</taxon>
        <taxon>Alveolata</taxon>
        <taxon>Dinophyceae</taxon>
        <taxon>Suessiales</taxon>
        <taxon>Symbiodiniaceae</taxon>
        <taxon>Effrenium</taxon>
    </lineage>
</organism>
<evidence type="ECO:0000313" key="4">
    <source>
        <dbReference type="Proteomes" id="UP001178507"/>
    </source>
</evidence>
<comment type="caution">
    <text evidence="3">The sequence shown here is derived from an EMBL/GenBank/DDBJ whole genome shotgun (WGS) entry which is preliminary data.</text>
</comment>
<name>A0AA36JK19_9DINO</name>
<dbReference type="PROSITE" id="PS51375">
    <property type="entry name" value="PPR"/>
    <property type="match status" value="2"/>
</dbReference>
<dbReference type="Proteomes" id="UP001178507">
    <property type="component" value="Unassembled WGS sequence"/>
</dbReference>
<proteinExistence type="predicted"/>
<dbReference type="PANTHER" id="PTHR47447:SF23">
    <property type="entry name" value="PENTACOTRIPEPTIDE-REPEAT REGION OF PRORP DOMAIN-CONTAINING PROTEIN"/>
    <property type="match status" value="1"/>
</dbReference>
<sequence length="452" mass="48931">MVPARFGPPGIRVGHFARLQRFCQGEAGALPSLPPLNQAEEDAVKKTIWRRQAKAPSAARSDARKWRFAARGGRWQEAVDLLGKAQVPLQEQDFSFVIDSCSKAGAWEAVLGLFFDMEPLQLQPDTPCFSLAVTAAERVERKEELSRVLCSVPDLDAQAYTGVLRASTRSGAAEGLGFLEQALGSCTLPEAGYVHGINLCAQTGAWELSLQVLREVVEQGVVRKVDVKMLGAARAACLQSGQWRRVLELSERMALGQQPDAYGYAVQMTALEKLGEVAAAYELFREMVERQVPINQHVYTALMGDGDGSDTGWERAVLLLEDAQRRQVDVSQVMVGKAIKCCAAAAAWPASLQLLSDMGPDASVAAVSSALCACGTGMQWERALGLLAWAPKMSVQPDAELWNSAIYACGLAGQGRKAKQMLTNMKKRKLMPTVACYNSALVAIGQETRLST</sequence>
<reference evidence="3" key="1">
    <citation type="submission" date="2023-08" db="EMBL/GenBank/DDBJ databases">
        <authorList>
            <person name="Chen Y."/>
            <person name="Shah S."/>
            <person name="Dougan E. K."/>
            <person name="Thang M."/>
            <person name="Chan C."/>
        </authorList>
    </citation>
    <scope>NUCLEOTIDE SEQUENCE</scope>
</reference>